<proteinExistence type="predicted"/>
<feature type="domain" description="HTH arsR-type" evidence="1">
    <location>
        <begin position="1"/>
        <end position="26"/>
    </location>
</feature>
<dbReference type="Pfam" id="PF01022">
    <property type="entry name" value="HTH_5"/>
    <property type="match status" value="1"/>
</dbReference>
<gene>
    <name evidence="2" type="ORF">JRJ22_06205</name>
</gene>
<keyword evidence="3" id="KW-1185">Reference proteome</keyword>
<dbReference type="RefSeq" id="WP_206104999.1">
    <property type="nucleotide sequence ID" value="NZ_CP070969.1"/>
</dbReference>
<sequence length="26" mass="3059">MTYQSRSLVSHQLRVLKEAEIVSVRK</sequence>
<name>A0ABX7LHS9_9BACL</name>
<evidence type="ECO:0000313" key="2">
    <source>
        <dbReference type="EMBL" id="QSF47637.1"/>
    </source>
</evidence>
<dbReference type="PROSITE" id="PS50987">
    <property type="entry name" value="HTH_ARSR_2"/>
    <property type="match status" value="1"/>
</dbReference>
<evidence type="ECO:0000313" key="3">
    <source>
        <dbReference type="Proteomes" id="UP000663452"/>
    </source>
</evidence>
<protein>
    <submittedName>
        <fullName evidence="2">ArsR family transcriptional regulator</fullName>
    </submittedName>
</protein>
<accession>A0ABX7LHS9</accession>
<evidence type="ECO:0000259" key="1">
    <source>
        <dbReference type="PROSITE" id="PS50987"/>
    </source>
</evidence>
<dbReference type="InterPro" id="IPR001845">
    <property type="entry name" value="HTH_ArsR_DNA-bd_dom"/>
</dbReference>
<organism evidence="2 3">
    <name type="scientific">Paenibacillus tianjinensis</name>
    <dbReference type="NCBI Taxonomy" id="2810347"/>
    <lineage>
        <taxon>Bacteria</taxon>
        <taxon>Bacillati</taxon>
        <taxon>Bacillota</taxon>
        <taxon>Bacilli</taxon>
        <taxon>Bacillales</taxon>
        <taxon>Paenibacillaceae</taxon>
        <taxon>Paenibacillus</taxon>
    </lineage>
</organism>
<dbReference type="EMBL" id="CP070969">
    <property type="protein sequence ID" value="QSF47637.1"/>
    <property type="molecule type" value="Genomic_DNA"/>
</dbReference>
<reference evidence="2 3" key="1">
    <citation type="submission" date="2021-02" db="EMBL/GenBank/DDBJ databases">
        <title>Paenibacillus tianjinensis sp. nov.</title>
        <authorList>
            <person name="Liu H."/>
        </authorList>
    </citation>
    <scope>NUCLEOTIDE SEQUENCE [LARGE SCALE GENOMIC DNA]</scope>
    <source>
        <strain evidence="2 3">TB2019</strain>
    </source>
</reference>
<dbReference type="Proteomes" id="UP000663452">
    <property type="component" value="Chromosome"/>
</dbReference>